<name>A0A975BJG5_9BACT</name>
<evidence type="ECO:0000256" key="2">
    <source>
        <dbReference type="ARBA" id="ARBA00011900"/>
    </source>
</evidence>
<dbReference type="SUPFAM" id="SSF53335">
    <property type="entry name" value="S-adenosyl-L-methionine-dependent methyltransferases"/>
    <property type="match status" value="1"/>
</dbReference>
<reference evidence="11" key="1">
    <citation type="journal article" date="2021" name="Microb. Physiol.">
        <title>Proteogenomic Insights into the Physiology of Marine, Sulfate-Reducing, Filamentous Desulfonema limicola and Desulfonema magnum.</title>
        <authorList>
            <person name="Schnaars V."/>
            <person name="Wohlbrand L."/>
            <person name="Scheve S."/>
            <person name="Hinrichs C."/>
            <person name="Reinhardt R."/>
            <person name="Rabus R."/>
        </authorList>
    </citation>
    <scope>NUCLEOTIDE SEQUENCE</scope>
    <source>
        <strain evidence="11">4be13</strain>
    </source>
</reference>
<keyword evidence="4" id="KW-0808">Transferase</keyword>
<evidence type="ECO:0000313" key="12">
    <source>
        <dbReference type="Proteomes" id="UP000663722"/>
    </source>
</evidence>
<dbReference type="GO" id="GO:0032259">
    <property type="term" value="P:methylation"/>
    <property type="evidence" value="ECO:0007669"/>
    <property type="project" value="UniProtKB-KW"/>
</dbReference>
<proteinExistence type="inferred from homology"/>
<evidence type="ECO:0000313" key="11">
    <source>
        <dbReference type="EMBL" id="QTA86483.1"/>
    </source>
</evidence>
<dbReference type="REBASE" id="469465">
    <property type="entry name" value="M.Dma2077ORF25060P"/>
</dbReference>
<feature type="domain" description="N6 adenine-specific DNA methyltransferase N-terminal" evidence="10">
    <location>
        <begin position="7"/>
        <end position="129"/>
    </location>
</feature>
<evidence type="ECO:0000259" key="10">
    <source>
        <dbReference type="Pfam" id="PF12161"/>
    </source>
</evidence>
<dbReference type="InterPro" id="IPR029063">
    <property type="entry name" value="SAM-dependent_MTases_sf"/>
</dbReference>
<dbReference type="EC" id="2.1.1.72" evidence="2"/>
<keyword evidence="6" id="KW-0680">Restriction system</keyword>
<evidence type="ECO:0000256" key="6">
    <source>
        <dbReference type="ARBA" id="ARBA00022747"/>
    </source>
</evidence>
<comment type="catalytic activity">
    <reaction evidence="7">
        <text>a 2'-deoxyadenosine in DNA + S-adenosyl-L-methionine = an N(6)-methyl-2'-deoxyadenosine in DNA + S-adenosyl-L-homocysteine + H(+)</text>
        <dbReference type="Rhea" id="RHEA:15197"/>
        <dbReference type="Rhea" id="RHEA-COMP:12418"/>
        <dbReference type="Rhea" id="RHEA-COMP:12419"/>
        <dbReference type="ChEBI" id="CHEBI:15378"/>
        <dbReference type="ChEBI" id="CHEBI:57856"/>
        <dbReference type="ChEBI" id="CHEBI:59789"/>
        <dbReference type="ChEBI" id="CHEBI:90615"/>
        <dbReference type="ChEBI" id="CHEBI:90616"/>
        <dbReference type="EC" id="2.1.1.72"/>
    </reaction>
</comment>
<evidence type="ECO:0000256" key="3">
    <source>
        <dbReference type="ARBA" id="ARBA00022603"/>
    </source>
</evidence>
<keyword evidence="3 11" id="KW-0489">Methyltransferase</keyword>
<comment type="similarity">
    <text evidence="1">Belongs to the N(4)/N(6)-methyltransferase family.</text>
</comment>
<sequence length="568" mass="64713">MNVSPVIKNIRNVMRQDKGVNGDAQRLEQMGWMLFLKISDAKDEASEDMDETGDFVSPIPEKFQWRNWAANDKGITGDELIHFIDRELFPGLRELTVANDKRTGLVRDVFRGNNNYMKNGHLFRQVVNEMNKIDFHAAKDRQVFGQVYESILRELQSAGSSGEFYTPRAITEFLTEMVNPRPGEKVLDPACGTGGFLTAAIEHIRKSSADNLKQREMLQNSVCGMELKPLPHLLAVTNLILHDIELPDISYEDALLRNKSVTDKDRAEVILANPPFGGNVDEETADTFPLSFRTRESADLFLVMMVNYLKPGGRAAIVLPDGSLTGNGVKARVREMLLRHCDLHTIVRLPNSVFRPYATVAANLLFFERKSSPAREPDEFSTKAIWFYEHSLPEGMKYYSKTKPIRLSEFDGEREWWNHRTESEKAWKVSIEAIIVRACENAAPHFQKETELKKQARNIKTKITRQKADLKKLDKKKDAVKIKRGQADVDKLEKQLQETETKARAEKKTGDRIYYAAFDLDFKNPNSNRANEEVADINDLLEALGQSFKESSEILQQIKDTIKDCGEL</sequence>
<dbReference type="PRINTS" id="PR00507">
    <property type="entry name" value="N12N6MTFRASE"/>
</dbReference>
<feature type="coiled-coil region" evidence="8">
    <location>
        <begin position="456"/>
        <end position="509"/>
    </location>
</feature>
<dbReference type="AlphaFoldDB" id="A0A975BJG5"/>
<dbReference type="InterPro" id="IPR022749">
    <property type="entry name" value="D12N6_MeTrfase_N"/>
</dbReference>
<dbReference type="KEGG" id="dmm:dnm_025060"/>
<dbReference type="Proteomes" id="UP000663722">
    <property type="component" value="Chromosome"/>
</dbReference>
<dbReference type="Gene3D" id="1.20.1260.30">
    <property type="match status" value="1"/>
</dbReference>
<organism evidence="11 12">
    <name type="scientific">Desulfonema magnum</name>
    <dbReference type="NCBI Taxonomy" id="45655"/>
    <lineage>
        <taxon>Bacteria</taxon>
        <taxon>Pseudomonadati</taxon>
        <taxon>Thermodesulfobacteriota</taxon>
        <taxon>Desulfobacteria</taxon>
        <taxon>Desulfobacterales</taxon>
        <taxon>Desulfococcaceae</taxon>
        <taxon>Desulfonema</taxon>
    </lineage>
</organism>
<dbReference type="Gene3D" id="3.40.50.150">
    <property type="entry name" value="Vaccinia Virus protein VP39"/>
    <property type="match status" value="1"/>
</dbReference>
<keyword evidence="5" id="KW-0949">S-adenosyl-L-methionine</keyword>
<dbReference type="InterPro" id="IPR038333">
    <property type="entry name" value="T1MK-like_N_sf"/>
</dbReference>
<dbReference type="InterPro" id="IPR003356">
    <property type="entry name" value="DNA_methylase_A-5"/>
</dbReference>
<keyword evidence="12" id="KW-1185">Reference proteome</keyword>
<dbReference type="Pfam" id="PF02384">
    <property type="entry name" value="N6_Mtase"/>
    <property type="match status" value="1"/>
</dbReference>
<keyword evidence="8" id="KW-0175">Coiled coil</keyword>
<evidence type="ECO:0000256" key="8">
    <source>
        <dbReference type="SAM" id="Coils"/>
    </source>
</evidence>
<feature type="domain" description="DNA methylase adenine-specific" evidence="9">
    <location>
        <begin position="140"/>
        <end position="449"/>
    </location>
</feature>
<dbReference type="PANTHER" id="PTHR42933">
    <property type="entry name" value="SLR6095 PROTEIN"/>
    <property type="match status" value="1"/>
</dbReference>
<evidence type="ECO:0000259" key="9">
    <source>
        <dbReference type="Pfam" id="PF02384"/>
    </source>
</evidence>
<dbReference type="GO" id="GO:0003677">
    <property type="term" value="F:DNA binding"/>
    <property type="evidence" value="ECO:0007669"/>
    <property type="project" value="InterPro"/>
</dbReference>
<protein>
    <recommendedName>
        <fullName evidence="2">site-specific DNA-methyltransferase (adenine-specific)</fullName>
        <ecNumber evidence="2">2.1.1.72</ecNumber>
    </recommendedName>
</protein>
<evidence type="ECO:0000256" key="7">
    <source>
        <dbReference type="ARBA" id="ARBA00047942"/>
    </source>
</evidence>
<evidence type="ECO:0000256" key="5">
    <source>
        <dbReference type="ARBA" id="ARBA00022691"/>
    </source>
</evidence>
<gene>
    <name evidence="11" type="ORF">dnm_025060</name>
</gene>
<dbReference type="InterPro" id="IPR051537">
    <property type="entry name" value="DNA_Adenine_Mtase"/>
</dbReference>
<dbReference type="EMBL" id="CP061800">
    <property type="protein sequence ID" value="QTA86483.1"/>
    <property type="molecule type" value="Genomic_DNA"/>
</dbReference>
<accession>A0A975BJG5</accession>
<dbReference type="GO" id="GO:0009007">
    <property type="term" value="F:site-specific DNA-methyltransferase (adenine-specific) activity"/>
    <property type="evidence" value="ECO:0007669"/>
    <property type="project" value="UniProtKB-EC"/>
</dbReference>
<evidence type="ECO:0000256" key="1">
    <source>
        <dbReference type="ARBA" id="ARBA00006594"/>
    </source>
</evidence>
<dbReference type="PANTHER" id="PTHR42933:SF4">
    <property type="entry name" value="TYPE I RESTRICTION ENZYME ECOKI METHYLASE SUBUNIT"/>
    <property type="match status" value="1"/>
</dbReference>
<dbReference type="Pfam" id="PF12161">
    <property type="entry name" value="HsdM_N"/>
    <property type="match status" value="1"/>
</dbReference>
<dbReference type="GO" id="GO:0008170">
    <property type="term" value="F:N-methyltransferase activity"/>
    <property type="evidence" value="ECO:0007669"/>
    <property type="project" value="InterPro"/>
</dbReference>
<dbReference type="GO" id="GO:0009307">
    <property type="term" value="P:DNA restriction-modification system"/>
    <property type="evidence" value="ECO:0007669"/>
    <property type="project" value="UniProtKB-KW"/>
</dbReference>
<evidence type="ECO:0000256" key="4">
    <source>
        <dbReference type="ARBA" id="ARBA00022679"/>
    </source>
</evidence>
<dbReference type="RefSeq" id="WP_207682099.1">
    <property type="nucleotide sequence ID" value="NZ_CP061800.1"/>
</dbReference>